<evidence type="ECO:0000259" key="3">
    <source>
        <dbReference type="PROSITE" id="PS51677"/>
    </source>
</evidence>
<keyword evidence="2" id="KW-0732">Signal</keyword>
<feature type="domain" description="NodB homology" evidence="3">
    <location>
        <begin position="419"/>
        <end position="611"/>
    </location>
</feature>
<sequence length="611" mass="69661">MTLRKWLIAFIASLGLAAAVVAGFNIIVDPFGVFGDKVLKWHSYNMVNNPRVAKIGYLDQYHDRYNSYIIGGSKSSSISPELLNEYYGDDARFYSMLMYGGDFHDYEKTLYYLIDNYKPKNIVLHMSLQEISHYNESPTDFKQSLHAKVSGESQLEFYTDYLKLNPTYAYRKLEGYAKRAIDSFEYSQFIPETGVYNKVKRDAEPVDNLEAYMAANKEAFAPFGKLEAVALDQNVESLRRMKEYTEAHGATFRLITGATSEQELLSYDMEALKTYWAKLADVTDFWDFSGYTNVSGDPRYFYDTMHYRNTLGRMMLGYIFKDQEVYVPSGFGHYTTKENVREHAETVFTRPAAAASEAVKIPILVYHHIDDDPYEPNSLITPVAKFRSDMEAVKAAGFNTVFISDLIDYVDGKKELPENPLAITFDDGYYSNYEYAYPVLKELGFKATISIIGWSVGREEHRIPGKQFYPHFTWEQAKEMQDSGIIDIQNHTLDMHESEPENPAVRSGILQMTDETNGDYALALQTDVGLMERQIESRLGNEVNVFTYPFGFYSHLSEQLLKDMGYRATLTTTSGISEIKAGDPRTLFALKRINGGPEVPSETLVSRLQGK</sequence>
<dbReference type="GO" id="GO:0005975">
    <property type="term" value="P:carbohydrate metabolic process"/>
    <property type="evidence" value="ECO:0007669"/>
    <property type="project" value="InterPro"/>
</dbReference>
<dbReference type="OrthoDB" id="9778320at2"/>
<accession>A0A3A1V1G7</accession>
<dbReference type="EMBL" id="QXQA01000004">
    <property type="protein sequence ID" value="RIX53651.1"/>
    <property type="molecule type" value="Genomic_DNA"/>
</dbReference>
<dbReference type="InterPro" id="IPR051398">
    <property type="entry name" value="Polysacch_Deacetylase"/>
</dbReference>
<dbReference type="PANTHER" id="PTHR34216">
    <property type="match status" value="1"/>
</dbReference>
<organism evidence="4 5">
    <name type="scientific">Paenibacillus nanensis</name>
    <dbReference type="NCBI Taxonomy" id="393251"/>
    <lineage>
        <taxon>Bacteria</taxon>
        <taxon>Bacillati</taxon>
        <taxon>Bacillota</taxon>
        <taxon>Bacilli</taxon>
        <taxon>Bacillales</taxon>
        <taxon>Paenibacillaceae</taxon>
        <taxon>Paenibacillus</taxon>
    </lineage>
</organism>
<dbReference type="CDD" id="cd10918">
    <property type="entry name" value="CE4_NodB_like_5s_6s"/>
    <property type="match status" value="1"/>
</dbReference>
<keyword evidence="5" id="KW-1185">Reference proteome</keyword>
<dbReference type="PROSITE" id="PS51677">
    <property type="entry name" value="NODB"/>
    <property type="match status" value="1"/>
</dbReference>
<dbReference type="GO" id="GO:0005576">
    <property type="term" value="C:extracellular region"/>
    <property type="evidence" value="ECO:0007669"/>
    <property type="project" value="UniProtKB-SubCell"/>
</dbReference>
<dbReference type="PANTHER" id="PTHR34216:SF3">
    <property type="entry name" value="POLY-BETA-1,6-N-ACETYL-D-GLUCOSAMINE N-DEACETYLASE"/>
    <property type="match status" value="1"/>
</dbReference>
<dbReference type="Pfam" id="PF01522">
    <property type="entry name" value="Polysacc_deac_1"/>
    <property type="match status" value="1"/>
</dbReference>
<gene>
    <name evidence="4" type="ORF">D3P08_09505</name>
</gene>
<dbReference type="InterPro" id="IPR011330">
    <property type="entry name" value="Glyco_hydro/deAcase_b/a-brl"/>
</dbReference>
<dbReference type="InterPro" id="IPR002509">
    <property type="entry name" value="NODB_dom"/>
</dbReference>
<evidence type="ECO:0000256" key="1">
    <source>
        <dbReference type="ARBA" id="ARBA00004613"/>
    </source>
</evidence>
<comment type="subcellular location">
    <subcellularLocation>
        <location evidence="1">Secreted</location>
    </subcellularLocation>
</comment>
<evidence type="ECO:0000313" key="5">
    <source>
        <dbReference type="Proteomes" id="UP000266482"/>
    </source>
</evidence>
<reference evidence="4 5" key="1">
    <citation type="submission" date="2018-09" db="EMBL/GenBank/DDBJ databases">
        <title>Paenibacillus aracenensis nov. sp. isolated from a cave in southern Spain.</title>
        <authorList>
            <person name="Jurado V."/>
            <person name="Gutierrez-Patricio S."/>
            <person name="Gonzalez-Pimentel J.L."/>
            <person name="Miller A.Z."/>
            <person name="Laiz L."/>
            <person name="Saiz-Jimenez C."/>
        </authorList>
    </citation>
    <scope>NUCLEOTIDE SEQUENCE [LARGE SCALE GENOMIC DNA]</scope>
    <source>
        <strain evidence="4 5">DSM 22867</strain>
    </source>
</reference>
<evidence type="ECO:0000313" key="4">
    <source>
        <dbReference type="EMBL" id="RIX53651.1"/>
    </source>
</evidence>
<comment type="caution">
    <text evidence="4">The sequence shown here is derived from an EMBL/GenBank/DDBJ whole genome shotgun (WGS) entry which is preliminary data.</text>
</comment>
<dbReference type="AlphaFoldDB" id="A0A3A1V1G7"/>
<proteinExistence type="predicted"/>
<dbReference type="RefSeq" id="WP_119599333.1">
    <property type="nucleotide sequence ID" value="NZ_QXQA01000004.1"/>
</dbReference>
<evidence type="ECO:0000256" key="2">
    <source>
        <dbReference type="ARBA" id="ARBA00022729"/>
    </source>
</evidence>
<protein>
    <submittedName>
        <fullName evidence="4">Polysaccharide deacetylase family protein</fullName>
    </submittedName>
</protein>
<dbReference type="GO" id="GO:0016810">
    <property type="term" value="F:hydrolase activity, acting on carbon-nitrogen (but not peptide) bonds"/>
    <property type="evidence" value="ECO:0007669"/>
    <property type="project" value="InterPro"/>
</dbReference>
<dbReference type="Gene3D" id="3.20.20.370">
    <property type="entry name" value="Glycoside hydrolase/deacetylase"/>
    <property type="match status" value="1"/>
</dbReference>
<dbReference type="SUPFAM" id="SSF88713">
    <property type="entry name" value="Glycoside hydrolase/deacetylase"/>
    <property type="match status" value="1"/>
</dbReference>
<dbReference type="Proteomes" id="UP000266482">
    <property type="component" value="Unassembled WGS sequence"/>
</dbReference>
<name>A0A3A1V1G7_9BACL</name>